<dbReference type="GO" id="GO:0003700">
    <property type="term" value="F:DNA-binding transcription factor activity"/>
    <property type="evidence" value="ECO:0007669"/>
    <property type="project" value="UniProtKB-UniRule"/>
</dbReference>
<evidence type="ECO:0000256" key="7">
    <source>
        <dbReference type="ARBA" id="ARBA00023242"/>
    </source>
</evidence>
<feature type="compositionally biased region" description="Polar residues" evidence="10">
    <location>
        <begin position="53"/>
        <end position="64"/>
    </location>
</feature>
<dbReference type="GO" id="GO:0005634">
    <property type="term" value="C:nucleus"/>
    <property type="evidence" value="ECO:0007669"/>
    <property type="project" value="UniProtKB-SubCell"/>
</dbReference>
<comment type="function">
    <text evidence="9">Transcription factor that binds specifically to a 5'-AA[AG]G-3' consensus core sequence.</text>
</comment>
<feature type="region of interest" description="Disordered" evidence="10">
    <location>
        <begin position="128"/>
        <end position="160"/>
    </location>
</feature>
<keyword evidence="6 9" id="KW-0804">Transcription</keyword>
<protein>
    <recommendedName>
        <fullName evidence="9">Dof zinc finger protein</fullName>
    </recommendedName>
</protein>
<dbReference type="EMBL" id="JAMRDG010000001">
    <property type="protein sequence ID" value="KAJ3699400.1"/>
    <property type="molecule type" value="Genomic_DNA"/>
</dbReference>
<evidence type="ECO:0000256" key="5">
    <source>
        <dbReference type="ARBA" id="ARBA00023125"/>
    </source>
</evidence>
<evidence type="ECO:0000259" key="11">
    <source>
        <dbReference type="PROSITE" id="PS50884"/>
    </source>
</evidence>
<dbReference type="PANTHER" id="PTHR31992">
    <property type="entry name" value="DOF ZINC FINGER PROTEIN DOF1.4-RELATED"/>
    <property type="match status" value="1"/>
</dbReference>
<dbReference type="InterPro" id="IPR045174">
    <property type="entry name" value="Dof"/>
</dbReference>
<dbReference type="GO" id="GO:0003677">
    <property type="term" value="F:DNA binding"/>
    <property type="evidence" value="ECO:0007669"/>
    <property type="project" value="UniProtKB-UniRule"/>
</dbReference>
<dbReference type="PROSITE" id="PS01361">
    <property type="entry name" value="ZF_DOF_1"/>
    <property type="match status" value="1"/>
</dbReference>
<feature type="compositionally biased region" description="Polar residues" evidence="10">
    <location>
        <begin position="14"/>
        <end position="27"/>
    </location>
</feature>
<feature type="region of interest" description="Disordered" evidence="10">
    <location>
        <begin position="291"/>
        <end position="325"/>
    </location>
</feature>
<feature type="region of interest" description="Disordered" evidence="10">
    <location>
        <begin position="12"/>
        <end position="84"/>
    </location>
</feature>
<dbReference type="AlphaFoldDB" id="A0AAD6ESI3"/>
<keyword evidence="7 8" id="KW-0539">Nucleus</keyword>
<feature type="compositionally biased region" description="Low complexity" evidence="10">
    <location>
        <begin position="141"/>
        <end position="160"/>
    </location>
</feature>
<proteinExistence type="predicted"/>
<keyword evidence="1 9" id="KW-0479">Metal-binding</keyword>
<keyword evidence="2 8" id="KW-0863">Zinc-finger</keyword>
<feature type="compositionally biased region" description="Polar residues" evidence="10">
    <location>
        <begin position="316"/>
        <end position="325"/>
    </location>
</feature>
<evidence type="ECO:0000256" key="3">
    <source>
        <dbReference type="ARBA" id="ARBA00022833"/>
    </source>
</evidence>
<name>A0AAD6ESI3_9POAL</name>
<dbReference type="GO" id="GO:0008270">
    <property type="term" value="F:zinc ion binding"/>
    <property type="evidence" value="ECO:0007669"/>
    <property type="project" value="UniProtKB-KW"/>
</dbReference>
<evidence type="ECO:0000313" key="12">
    <source>
        <dbReference type="EMBL" id="KAJ3699400.1"/>
    </source>
</evidence>
<keyword evidence="5 8" id="KW-0238">DNA-binding</keyword>
<evidence type="ECO:0000256" key="8">
    <source>
        <dbReference type="PROSITE-ProRule" id="PRU00071"/>
    </source>
</evidence>
<dbReference type="Pfam" id="PF02701">
    <property type="entry name" value="Zn_ribbon_Dof"/>
    <property type="match status" value="1"/>
</dbReference>
<reference evidence="12 13" key="1">
    <citation type="journal article" date="2022" name="Cell">
        <title>Repeat-based holocentromeres influence genome architecture and karyotype evolution.</title>
        <authorList>
            <person name="Hofstatter P.G."/>
            <person name="Thangavel G."/>
            <person name="Lux T."/>
            <person name="Neumann P."/>
            <person name="Vondrak T."/>
            <person name="Novak P."/>
            <person name="Zhang M."/>
            <person name="Costa L."/>
            <person name="Castellani M."/>
            <person name="Scott A."/>
            <person name="Toegelov H."/>
            <person name="Fuchs J."/>
            <person name="Mata-Sucre Y."/>
            <person name="Dias Y."/>
            <person name="Vanzela A.L.L."/>
            <person name="Huettel B."/>
            <person name="Almeida C.C.S."/>
            <person name="Simkova H."/>
            <person name="Souza G."/>
            <person name="Pedrosa-Harand A."/>
            <person name="Macas J."/>
            <person name="Mayer K.F.X."/>
            <person name="Houben A."/>
            <person name="Marques A."/>
        </authorList>
    </citation>
    <scope>NUCLEOTIDE SEQUENCE [LARGE SCALE GENOMIC DNA]</scope>
    <source>
        <strain evidence="12">RhyTen1mFocal</strain>
    </source>
</reference>
<dbReference type="Proteomes" id="UP001210211">
    <property type="component" value="Unassembled WGS sequence"/>
</dbReference>
<evidence type="ECO:0000256" key="9">
    <source>
        <dbReference type="RuleBase" id="RU369094"/>
    </source>
</evidence>
<comment type="caution">
    <text evidence="12">The sequence shown here is derived from an EMBL/GenBank/DDBJ whole genome shotgun (WGS) entry which is preliminary data.</text>
</comment>
<evidence type="ECO:0000313" key="13">
    <source>
        <dbReference type="Proteomes" id="UP001210211"/>
    </source>
</evidence>
<feature type="domain" description="Dof-type" evidence="11">
    <location>
        <begin position="84"/>
        <end position="138"/>
    </location>
</feature>
<accession>A0AAD6ESI3</accession>
<dbReference type="InterPro" id="IPR003851">
    <property type="entry name" value="Znf_Dof"/>
</dbReference>
<evidence type="ECO:0000256" key="1">
    <source>
        <dbReference type="ARBA" id="ARBA00022723"/>
    </source>
</evidence>
<gene>
    <name evidence="12" type="ORF">LUZ61_003105</name>
</gene>
<evidence type="ECO:0000256" key="2">
    <source>
        <dbReference type="ARBA" id="ARBA00022771"/>
    </source>
</evidence>
<comment type="subcellular location">
    <subcellularLocation>
        <location evidence="8 9">Nucleus</location>
    </subcellularLocation>
</comment>
<keyword evidence="3 9" id="KW-0862">Zinc</keyword>
<dbReference type="PROSITE" id="PS50884">
    <property type="entry name" value="ZF_DOF_2"/>
    <property type="match status" value="1"/>
</dbReference>
<evidence type="ECO:0000256" key="4">
    <source>
        <dbReference type="ARBA" id="ARBA00023015"/>
    </source>
</evidence>
<sequence>MVFPSVPIYLDPPNWNQQQQGLTGGSDTHTHLPLNGTASVASMAPPRPETGLPASSSNPSSATRPGSMAERARLARVPQPDQTLKCPRCESTNTKFCYYNNYSLSQPRHFCKTCRRYWTRGGALRNVPVGGGCRRNKRSKSTSSSAKSSSSSVTSASSGSATATISAIPSNRLPFLGTLNPLLDYGAPNIGLGFAGLGQHVESIEYASSSGTPTLMQHMQQFPFMGGLDTSQQTVPPVPAMYRLGLDGNSVMGEGALSRQGLIAQMAAAKMEDRQHMGVIHGENVWNSNNNVIRTSGGGENPGANTSGWVSDLPGYNTQSTGNLS</sequence>
<evidence type="ECO:0000256" key="6">
    <source>
        <dbReference type="ARBA" id="ARBA00023163"/>
    </source>
</evidence>
<evidence type="ECO:0000256" key="10">
    <source>
        <dbReference type="SAM" id="MobiDB-lite"/>
    </source>
</evidence>
<keyword evidence="13" id="KW-1185">Reference proteome</keyword>
<organism evidence="12 13">
    <name type="scientific">Rhynchospora tenuis</name>
    <dbReference type="NCBI Taxonomy" id="198213"/>
    <lineage>
        <taxon>Eukaryota</taxon>
        <taxon>Viridiplantae</taxon>
        <taxon>Streptophyta</taxon>
        <taxon>Embryophyta</taxon>
        <taxon>Tracheophyta</taxon>
        <taxon>Spermatophyta</taxon>
        <taxon>Magnoliopsida</taxon>
        <taxon>Liliopsida</taxon>
        <taxon>Poales</taxon>
        <taxon>Cyperaceae</taxon>
        <taxon>Cyperoideae</taxon>
        <taxon>Rhynchosporeae</taxon>
        <taxon>Rhynchospora</taxon>
    </lineage>
</organism>
<keyword evidence="4 9" id="KW-0805">Transcription regulation</keyword>
<dbReference type="PANTHER" id="PTHR31992:SF193">
    <property type="entry name" value="DOF ZINC FINGER PROTEIN DOF3.6"/>
    <property type="match status" value="1"/>
</dbReference>